<dbReference type="GO" id="GO:0000272">
    <property type="term" value="P:polysaccharide catabolic process"/>
    <property type="evidence" value="ECO:0007669"/>
    <property type="project" value="UniProtKB-KW"/>
</dbReference>
<comment type="caution">
    <text evidence="11">Lacks conserved residue(s) required for the propagation of feature annotation.</text>
</comment>
<feature type="disulfide bond" evidence="11">
    <location>
        <begin position="118"/>
        <end position="122"/>
    </location>
</feature>
<evidence type="ECO:0000256" key="14">
    <source>
        <dbReference type="SAM" id="SignalP"/>
    </source>
</evidence>
<evidence type="ECO:0000256" key="5">
    <source>
        <dbReference type="ARBA" id="ARBA00022801"/>
    </source>
</evidence>
<dbReference type="Gene3D" id="3.20.20.80">
    <property type="entry name" value="Glycosidases"/>
    <property type="match status" value="1"/>
</dbReference>
<dbReference type="InterPro" id="IPR018371">
    <property type="entry name" value="Chitin-binding_1_CS"/>
</dbReference>
<dbReference type="PROSITE" id="PS01095">
    <property type="entry name" value="GH18_1"/>
    <property type="match status" value="1"/>
</dbReference>
<feature type="disulfide bond" evidence="11">
    <location>
        <begin position="100"/>
        <end position="114"/>
    </location>
</feature>
<dbReference type="EMBL" id="MOOB01000128">
    <property type="protein sequence ID" value="OQE69730.1"/>
    <property type="molecule type" value="Genomic_DNA"/>
</dbReference>
<evidence type="ECO:0000256" key="4">
    <source>
        <dbReference type="ARBA" id="ARBA00022669"/>
    </source>
</evidence>
<name>A0A1V6X3K2_PENNA</name>
<dbReference type="PROSITE" id="PS51910">
    <property type="entry name" value="GH18_2"/>
    <property type="match status" value="1"/>
</dbReference>
<dbReference type="PANTHER" id="PTHR47700">
    <property type="entry name" value="V CHITINASE, PUTATIVE (AFU_ORTHOLOGUE AFUA_6G13720)-RELATED"/>
    <property type="match status" value="1"/>
</dbReference>
<evidence type="ECO:0000313" key="18">
    <source>
        <dbReference type="Proteomes" id="UP000191691"/>
    </source>
</evidence>
<dbReference type="Pfam" id="PF00187">
    <property type="entry name" value="Chitin_bind_1"/>
    <property type="match status" value="1"/>
</dbReference>
<evidence type="ECO:0000256" key="3">
    <source>
        <dbReference type="ARBA" id="ARBA00012729"/>
    </source>
</evidence>
<dbReference type="Gene3D" id="3.30.60.10">
    <property type="entry name" value="Endochitinase-like"/>
    <property type="match status" value="2"/>
</dbReference>
<reference evidence="18" key="1">
    <citation type="journal article" date="2017" name="Nat. Microbiol.">
        <title>Global analysis of biosynthetic gene clusters reveals vast potential of secondary metabolite production in Penicillium species.</title>
        <authorList>
            <person name="Nielsen J.C."/>
            <person name="Grijseels S."/>
            <person name="Prigent S."/>
            <person name="Ji B."/>
            <person name="Dainat J."/>
            <person name="Nielsen K.F."/>
            <person name="Frisvad J.C."/>
            <person name="Workman M."/>
            <person name="Nielsen J."/>
        </authorList>
    </citation>
    <scope>NUCLEOTIDE SEQUENCE [LARGE SCALE GENOMIC DNA]</scope>
    <source>
        <strain evidence="18">IBT 13039</strain>
    </source>
</reference>
<feature type="compositionally biased region" description="Basic residues" evidence="13">
    <location>
        <begin position="1213"/>
        <end position="1223"/>
    </location>
</feature>
<dbReference type="InterPro" id="IPR029070">
    <property type="entry name" value="Chitinase_insertion_sf"/>
</dbReference>
<dbReference type="OMA" id="WEAWNSQ"/>
<dbReference type="InterPro" id="IPR053214">
    <property type="entry name" value="LysM12-like"/>
</dbReference>
<dbReference type="EC" id="3.2.1.14" evidence="3"/>
<evidence type="ECO:0000256" key="10">
    <source>
        <dbReference type="ARBA" id="ARBA00023326"/>
    </source>
</evidence>
<evidence type="ECO:0000313" key="17">
    <source>
        <dbReference type="EMBL" id="OQE69730.1"/>
    </source>
</evidence>
<dbReference type="InterPro" id="IPR001002">
    <property type="entry name" value="Chitin-bd_1"/>
</dbReference>
<dbReference type="GO" id="GO:0008843">
    <property type="term" value="F:endochitinase activity"/>
    <property type="evidence" value="ECO:0007669"/>
    <property type="project" value="UniProtKB-EC"/>
</dbReference>
<comment type="caution">
    <text evidence="17">The sequence shown here is derived from an EMBL/GenBank/DDBJ whole genome shotgun (WGS) entry which is preliminary data.</text>
</comment>
<dbReference type="InterPro" id="IPR017853">
    <property type="entry name" value="GH"/>
</dbReference>
<keyword evidence="9 12" id="KW-0326">Glycosidase</keyword>
<dbReference type="InterPro" id="IPR001579">
    <property type="entry name" value="Glyco_hydro_18_chit_AS"/>
</dbReference>
<keyword evidence="4 11" id="KW-0147">Chitin-binding</keyword>
<dbReference type="SUPFAM" id="SSF57016">
    <property type="entry name" value="Plant lectins/antimicrobial peptides"/>
    <property type="match status" value="2"/>
</dbReference>
<dbReference type="GO" id="GO:0006032">
    <property type="term" value="P:chitin catabolic process"/>
    <property type="evidence" value="ECO:0007669"/>
    <property type="project" value="UniProtKB-KW"/>
</dbReference>
<dbReference type="Gene3D" id="3.10.50.10">
    <property type="match status" value="1"/>
</dbReference>
<organism evidence="17 18">
    <name type="scientific">Penicillium nalgiovense</name>
    <dbReference type="NCBI Taxonomy" id="60175"/>
    <lineage>
        <taxon>Eukaryota</taxon>
        <taxon>Fungi</taxon>
        <taxon>Dikarya</taxon>
        <taxon>Ascomycota</taxon>
        <taxon>Pezizomycotina</taxon>
        <taxon>Eurotiomycetes</taxon>
        <taxon>Eurotiomycetidae</taxon>
        <taxon>Eurotiales</taxon>
        <taxon>Aspergillaceae</taxon>
        <taxon>Penicillium</taxon>
    </lineage>
</organism>
<dbReference type="SUPFAM" id="SSF51445">
    <property type="entry name" value="(Trans)glycosidases"/>
    <property type="match status" value="1"/>
</dbReference>
<dbReference type="CDD" id="cd00035">
    <property type="entry name" value="ChtBD1"/>
    <property type="match status" value="1"/>
</dbReference>
<dbReference type="SUPFAM" id="SSF54556">
    <property type="entry name" value="Chitinase insertion domain"/>
    <property type="match status" value="1"/>
</dbReference>
<dbReference type="Proteomes" id="UP000191691">
    <property type="component" value="Unassembled WGS sequence"/>
</dbReference>
<evidence type="ECO:0000256" key="2">
    <source>
        <dbReference type="ARBA" id="ARBA00008682"/>
    </source>
</evidence>
<keyword evidence="8" id="KW-0119">Carbohydrate metabolism</keyword>
<protein>
    <recommendedName>
        <fullName evidence="3">chitinase</fullName>
        <ecNumber evidence="3">3.2.1.14</ecNumber>
    </recommendedName>
</protein>
<dbReference type="InterPro" id="IPR036861">
    <property type="entry name" value="Endochitinase-like_sf"/>
</dbReference>
<evidence type="ECO:0000259" key="16">
    <source>
        <dbReference type="PROSITE" id="PS51910"/>
    </source>
</evidence>
<dbReference type="GO" id="GO:0008061">
    <property type="term" value="F:chitin binding"/>
    <property type="evidence" value="ECO:0007669"/>
    <property type="project" value="UniProtKB-UniRule"/>
</dbReference>
<evidence type="ECO:0000256" key="7">
    <source>
        <dbReference type="ARBA" id="ARBA00023026"/>
    </source>
</evidence>
<comment type="similarity">
    <text evidence="2">Belongs to the glycosyl hydrolase 18 family. Chitinase class V subfamily.</text>
</comment>
<evidence type="ECO:0000259" key="15">
    <source>
        <dbReference type="PROSITE" id="PS50941"/>
    </source>
</evidence>
<feature type="region of interest" description="Disordered" evidence="13">
    <location>
        <begin position="1197"/>
        <end position="1223"/>
    </location>
</feature>
<keyword evidence="18" id="KW-1185">Reference proteome</keyword>
<keyword evidence="14" id="KW-0732">Signal</keyword>
<evidence type="ECO:0000256" key="12">
    <source>
        <dbReference type="RuleBase" id="RU000489"/>
    </source>
</evidence>
<proteinExistence type="inferred from homology"/>
<evidence type="ECO:0000256" key="13">
    <source>
        <dbReference type="SAM" id="MobiDB-lite"/>
    </source>
</evidence>
<dbReference type="InterPro" id="IPR011583">
    <property type="entry name" value="Chitinase_II/V-like_cat"/>
</dbReference>
<evidence type="ECO:0000256" key="9">
    <source>
        <dbReference type="ARBA" id="ARBA00023295"/>
    </source>
</evidence>
<dbReference type="InterPro" id="IPR001223">
    <property type="entry name" value="Glyco_hydro18_cat"/>
</dbReference>
<keyword evidence="7" id="KW-0843">Virulence</keyword>
<feature type="disulfide bond" evidence="11">
    <location>
        <begin position="95"/>
        <end position="107"/>
    </location>
</feature>
<dbReference type="Pfam" id="PF00704">
    <property type="entry name" value="Glyco_hydro_18"/>
    <property type="match status" value="1"/>
</dbReference>
<evidence type="ECO:0000256" key="11">
    <source>
        <dbReference type="PROSITE-ProRule" id="PRU00261"/>
    </source>
</evidence>
<dbReference type="PANTHER" id="PTHR47700:SF2">
    <property type="entry name" value="CHITINASE"/>
    <property type="match status" value="1"/>
</dbReference>
<feature type="disulfide bond" evidence="11">
    <location>
        <begin position="56"/>
        <end position="70"/>
    </location>
</feature>
<keyword evidence="5 12" id="KW-0378">Hydrolase</keyword>
<dbReference type="PROSITE" id="PS50941">
    <property type="entry name" value="CHIT_BIND_I_2"/>
    <property type="match status" value="2"/>
</dbReference>
<accession>A0A1V6X3K2</accession>
<feature type="chain" id="PRO_5012258000" description="chitinase" evidence="14">
    <location>
        <begin position="28"/>
        <end position="1554"/>
    </location>
</feature>
<feature type="disulfide bond" evidence="11">
    <location>
        <begin position="51"/>
        <end position="63"/>
    </location>
</feature>
<keyword evidence="6" id="KW-0146">Chitin degradation</keyword>
<sequence>MLASARKHACSLLTLLFLVNWFQPSLGATLSAELQTTKSQQDYTCSADSPCVNGACCGVDGWCGYGDTYCGDGCQSNCNATAECGKNAAIPGTGCPLNVCCSEFGFCGTTTEFCEGGCQSHCTQPKPATSGSNSQQRIVGYWEAWNSQHACGTMGVGQIPVDLLTHLNIAFGYISQDYRVTSMDDLSPDVYKVVGNLKSRNPALKIMIAIGGWTFSDPGQYQSVFPTMVSNKANRATFIQNLLGFLTEYGYDGVDFDWEYPGADDRGGSELDGVNYTAFLKELRAAIDASGKEYLVTFTAPTSYWYLRHFDLKAMTEYVDWINLMAYDLHGVWDSDNPIGSQVLAHTNLTEIDLALDLFWRVGMDPSAIVLGLGFYGRSFQLSDTSCWKPGCEFSGPGAKGKCTDAAGILSYREIQSIINDAGGTAYLDKEAAVRYMVYNDDNWISFDDEGTFKQKIEYANKIGLSGLMVWAIDLDDNYLTALRSISDAQYLNSTSSTFDLVDLKYIFPEELLPPVGTVPSYGLTTFGSAADAGDMSPGAGFGFLLFAGDSHVVSQLRKRDGQPDPFVFLDCPSDMDAKDTATTFTARVICLSDDIEGCFRVAERGVEGTIVEMPDNMQLVFPEHVRQSHFPRAIGRKRNPTSQVFDFKFDFNLGLVRRDSNNTSIRTDFSNVDGYWPWLVDSPGDSGTDTTDKRDLVERYYSSSNKNWKNRFYESNNNFSATLGSPIRFKEDISAPIFWQGASECLVDGKEYGEGFGAFVEGTVDAKILFGWSMVITTEFYGDFTVKEANGFMTVDGTSDLTYGISGMGTVDITKANKGNPAFSPRDTFNLQGDTVTSGQYGAFMSFSPYASITYQMATLNGTGDEHFVSDPEVSFNGRLTSRVQTDLGDVTAYYPSPTKDQITEDFEGRTDNKISSGTLNRVFEAPGAGGRIALGTYMRFGMGMEFTMPFETMGGDSRPIKRKADVSNPRESIRSVINGLKVGLTYDNLITFGFHPSDDPSDGTACSEYNVTTRIYQDVNDGYLMQWDVSDVELGMDAQKLLEEVCWPPYKSNSKRDLQLEGAELSLTTPGASDNSSTTEEAAYHSLQARGDYDPFHLKAGKGAGVPNTFFGLDDTVYKQADKMMNNNKGKIGSSCTDCVGCVDDPEEENMCCGCACMDCVYGYSDLKNCDSCDEIPSGTWPWVDYVDISISKREDAEGTSEDVQPSHLHGVSHGHHGHSHLHRRVSGKATLSEKKVTVCDDSKWWADGDGRYPAFPKDAQNPWDGIQNGKWDSISRYWGNSSESCTSWAVFENPVADKVWVGPSLLNPLGSMERAQYQTEHVFEGQLIGDFFTYWLDQGKASAQAAKTSTAKISCSDIKDLFTTSSSTFPWNIDNKKVPFIEQMLYQLGNIGHLDRLTIFMGRPNLRKGILFSGKSNDMGVFKRMTADEQILSAKELGMVFNYMNEPEVWSKFCATYEAIYDLLGQWQTYYNNNPNAPLPQGLNLPDLQNEWKTYINTALDQIVSNGKSTFNQMHAWSTVTNPQWVARWGGLWWFNKGQIRMGRSCPNLPR</sequence>
<evidence type="ECO:0000256" key="8">
    <source>
        <dbReference type="ARBA" id="ARBA00023277"/>
    </source>
</evidence>
<dbReference type="SMART" id="SM00636">
    <property type="entry name" value="Glyco_18"/>
    <property type="match status" value="1"/>
</dbReference>
<dbReference type="SMART" id="SM00270">
    <property type="entry name" value="ChtBD1"/>
    <property type="match status" value="2"/>
</dbReference>
<feature type="domain" description="GH18" evidence="16">
    <location>
        <begin position="136"/>
        <end position="490"/>
    </location>
</feature>
<comment type="catalytic activity">
    <reaction evidence="1">
        <text>Random endo-hydrolysis of N-acetyl-beta-D-glucosaminide (1-&gt;4)-beta-linkages in chitin and chitodextrins.</text>
        <dbReference type="EC" id="3.2.1.14"/>
    </reaction>
</comment>
<dbReference type="PROSITE" id="PS00026">
    <property type="entry name" value="CHIT_BIND_I_1"/>
    <property type="match status" value="1"/>
</dbReference>
<dbReference type="STRING" id="60175.A0A1V6X3K2"/>
<evidence type="ECO:0000256" key="6">
    <source>
        <dbReference type="ARBA" id="ARBA00023024"/>
    </source>
</evidence>
<evidence type="ECO:0000256" key="1">
    <source>
        <dbReference type="ARBA" id="ARBA00000822"/>
    </source>
</evidence>
<feature type="signal peptide" evidence="14">
    <location>
        <begin position="1"/>
        <end position="27"/>
    </location>
</feature>
<feature type="disulfide bond" evidence="11">
    <location>
        <begin position="74"/>
        <end position="78"/>
    </location>
</feature>
<gene>
    <name evidence="17" type="ORF">PENNAL_c0128G08418</name>
</gene>
<feature type="domain" description="Chitin-binding type-1" evidence="15">
    <location>
        <begin position="81"/>
        <end position="124"/>
    </location>
</feature>
<keyword evidence="10" id="KW-0624">Polysaccharide degradation</keyword>
<feature type="domain" description="Chitin-binding type-1" evidence="15">
    <location>
        <begin position="42"/>
        <end position="80"/>
    </location>
</feature>
<keyword evidence="11" id="KW-1015">Disulfide bond</keyword>